<dbReference type="KEGG" id="ckw:CKALI_09570"/>
<keyword evidence="2" id="KW-1185">Reference proteome</keyword>
<proteinExistence type="predicted"/>
<evidence type="ECO:0000313" key="1">
    <source>
        <dbReference type="EMBL" id="QGU02769.1"/>
    </source>
</evidence>
<gene>
    <name evidence="1" type="ORF">CKALI_09570</name>
</gene>
<dbReference type="Gene3D" id="2.60.120.560">
    <property type="entry name" value="Exo-inulinase, domain 1"/>
    <property type="match status" value="1"/>
</dbReference>
<dbReference type="Proteomes" id="UP000427071">
    <property type="component" value="Chromosome"/>
</dbReference>
<organism evidence="1 2">
    <name type="scientific">Corynebacterium kalinowskii</name>
    <dbReference type="NCBI Taxonomy" id="2675216"/>
    <lineage>
        <taxon>Bacteria</taxon>
        <taxon>Bacillati</taxon>
        <taxon>Actinomycetota</taxon>
        <taxon>Actinomycetes</taxon>
        <taxon>Mycobacteriales</taxon>
        <taxon>Corynebacteriaceae</taxon>
        <taxon>Corynebacterium</taxon>
    </lineage>
</organism>
<evidence type="ECO:0000313" key="2">
    <source>
        <dbReference type="Proteomes" id="UP000427071"/>
    </source>
</evidence>
<dbReference type="InterPro" id="IPR013320">
    <property type="entry name" value="ConA-like_dom_sf"/>
</dbReference>
<accession>A0A6B8VIC2</accession>
<name>A0A6B8VIC2_9CORY</name>
<dbReference type="PROSITE" id="PS51257">
    <property type="entry name" value="PROKAR_LIPOPROTEIN"/>
    <property type="match status" value="1"/>
</dbReference>
<evidence type="ECO:0008006" key="3">
    <source>
        <dbReference type="Google" id="ProtNLM"/>
    </source>
</evidence>
<dbReference type="AlphaFoldDB" id="A0A6B8VIC2"/>
<reference evidence="2" key="1">
    <citation type="submission" date="2019-11" db="EMBL/GenBank/DDBJ databases">
        <title>Complete genome sequence of Corynebacterium kalinowskii 1959, a novel Corynebacterium species isolated from soil of a small paddock in Vilsendorf, Germany.</title>
        <authorList>
            <person name="Schaffert L."/>
            <person name="Ruwe M."/>
            <person name="Milse J."/>
            <person name="Hanuschka K."/>
            <person name="Ortseifen V."/>
            <person name="Droste J."/>
            <person name="Brandt D."/>
            <person name="Schlueter L."/>
            <person name="Kutter Y."/>
            <person name="Vinke S."/>
            <person name="Viehoefer P."/>
            <person name="Jacob L."/>
            <person name="Luebke N.-C."/>
            <person name="Schulte-Berndt E."/>
            <person name="Hain C."/>
            <person name="Linder M."/>
            <person name="Schmidt P."/>
            <person name="Wollenschlaeger L."/>
            <person name="Luttermann T."/>
            <person name="Thieme E."/>
            <person name="Hassa J."/>
            <person name="Haak M."/>
            <person name="Wittchen M."/>
            <person name="Mentz A."/>
            <person name="Persicke M."/>
            <person name="Busche T."/>
            <person name="Ruckert C."/>
        </authorList>
    </citation>
    <scope>NUCLEOTIDE SEQUENCE [LARGE SCALE GENOMIC DNA]</scope>
    <source>
        <strain evidence="2">1959</strain>
    </source>
</reference>
<sequence>MRMGKSFFAALSIGIVLSTGTSCTPDELQQSQQNRQWEQGKTYGQWHLAFDGHGAVTGNDDSVTMYPKSAEDASVTHACLVHTDKEFGEKVDFEITVNTEEQVRKGEPNPWEVGWVLWNYEDNNRFYALALKPNGWELSKQDPAYPGAQRFLASGHEPTFALNQEHRVHVIHEGTTMRFFANGQQLGEFTDEESPYFGGAIGLYTEDARVTFTDLKTYN</sequence>
<dbReference type="EMBL" id="CP046452">
    <property type="protein sequence ID" value="QGU02769.1"/>
    <property type="molecule type" value="Genomic_DNA"/>
</dbReference>
<protein>
    <recommendedName>
        <fullName evidence="3">3-keto-disaccharide hydrolase domain-containing protein</fullName>
    </recommendedName>
</protein>
<dbReference type="SUPFAM" id="SSF49899">
    <property type="entry name" value="Concanavalin A-like lectins/glucanases"/>
    <property type="match status" value="1"/>
</dbReference>